<dbReference type="PANTHER" id="PTHR15917">
    <property type="match status" value="1"/>
</dbReference>
<feature type="compositionally biased region" description="Acidic residues" evidence="2">
    <location>
        <begin position="162"/>
        <end position="171"/>
    </location>
</feature>
<dbReference type="Proteomes" id="UP001318040">
    <property type="component" value="Chromosome 40"/>
</dbReference>
<protein>
    <submittedName>
        <fullName evidence="4">Lateral signaling target protein 2 homolog isoform X2</fullName>
    </submittedName>
</protein>
<dbReference type="GO" id="GO:0045793">
    <property type="term" value="P:positive regulation of cell size"/>
    <property type="evidence" value="ECO:0007669"/>
    <property type="project" value="TreeGrafter"/>
</dbReference>
<feature type="region of interest" description="Disordered" evidence="2">
    <location>
        <begin position="57"/>
        <end position="81"/>
    </location>
</feature>
<evidence type="ECO:0000313" key="4">
    <source>
        <dbReference type="RefSeq" id="XP_032824502.1"/>
    </source>
</evidence>
<proteinExistence type="predicted"/>
<dbReference type="GO" id="GO:0045727">
    <property type="term" value="P:positive regulation of translation"/>
    <property type="evidence" value="ECO:0007669"/>
    <property type="project" value="TreeGrafter"/>
</dbReference>
<dbReference type="AlphaFoldDB" id="A0AAJ7TUV6"/>
<evidence type="ECO:0000256" key="2">
    <source>
        <dbReference type="SAM" id="MobiDB-lite"/>
    </source>
</evidence>
<dbReference type="RefSeq" id="XP_032824502.1">
    <property type="nucleotide sequence ID" value="XM_032968611.1"/>
</dbReference>
<dbReference type="PANTHER" id="PTHR15917:SF0">
    <property type="entry name" value="PROTEIN LARGEN"/>
    <property type="match status" value="1"/>
</dbReference>
<feature type="region of interest" description="Disordered" evidence="2">
    <location>
        <begin position="124"/>
        <end position="186"/>
    </location>
</feature>
<dbReference type="Pfam" id="PF15252">
    <property type="entry name" value="DUF4589"/>
    <property type="match status" value="1"/>
</dbReference>
<keyword evidence="1" id="KW-0175">Coiled coil</keyword>
<evidence type="ECO:0000256" key="1">
    <source>
        <dbReference type="ARBA" id="ARBA00023054"/>
    </source>
</evidence>
<feature type="compositionally biased region" description="Basic residues" evidence="2">
    <location>
        <begin position="375"/>
        <end position="384"/>
    </location>
</feature>
<accession>A0AAJ7TUV6</accession>
<sequence>MQHSAVQVKRSLVKDQVREVIGGLEIVLGELKDVAKELKEVVSQIDTLTASLNLDEETDDSKCSTLNSSSSGNTGSSGGGAAAVARFSTTVSAARFSTTVNAARFSTTVSAFASRTSATASVLTVLRKPRPPPPPPRTTPVSLPQLPFCEDSGQRGSSLEPTEQEEEEEEQGTVAREGGGRERKREVRDNFCCQRRQFELSYTAVRQRTELVRDSASYQHDQSNHYYHHPQQHLQQQHRYQHRQVEQHALKDRVRFNDLVEFSDLVEEEEEDEGNEDPLASVQARGHPLGQIVCNQSALQVEAMQLRHHHQLHHHHQQQQHQLACSVQLNAGALQALPPSGFVRDSRSISYHARDTTVIAHAQIDSEGQPPPKAILRKSKNTVV</sequence>
<name>A0AAJ7TUV6_PETMA</name>
<feature type="compositionally biased region" description="Low complexity" evidence="2">
    <location>
        <begin position="64"/>
        <end position="74"/>
    </location>
</feature>
<reference evidence="4" key="1">
    <citation type="submission" date="2025-08" db="UniProtKB">
        <authorList>
            <consortium name="RefSeq"/>
        </authorList>
    </citation>
    <scope>IDENTIFICATION</scope>
    <source>
        <tissue evidence="4">Sperm</tissue>
    </source>
</reference>
<evidence type="ECO:0000313" key="3">
    <source>
        <dbReference type="Proteomes" id="UP001318040"/>
    </source>
</evidence>
<gene>
    <name evidence="4" type="primary">LOC116950661</name>
</gene>
<dbReference type="InterPro" id="IPR027997">
    <property type="entry name" value="Largen/INSYN1"/>
</dbReference>
<organism evidence="3 4">
    <name type="scientific">Petromyzon marinus</name>
    <name type="common">Sea lamprey</name>
    <dbReference type="NCBI Taxonomy" id="7757"/>
    <lineage>
        <taxon>Eukaryota</taxon>
        <taxon>Metazoa</taxon>
        <taxon>Chordata</taxon>
        <taxon>Craniata</taxon>
        <taxon>Vertebrata</taxon>
        <taxon>Cyclostomata</taxon>
        <taxon>Hyperoartia</taxon>
        <taxon>Petromyzontiformes</taxon>
        <taxon>Petromyzontidae</taxon>
        <taxon>Petromyzon</taxon>
    </lineage>
</organism>
<feature type="region of interest" description="Disordered" evidence="2">
    <location>
        <begin position="364"/>
        <end position="384"/>
    </location>
</feature>
<keyword evidence="3" id="KW-1185">Reference proteome</keyword>